<dbReference type="AlphaFoldDB" id="A0A0X8JP41"/>
<evidence type="ECO:0000313" key="2">
    <source>
        <dbReference type="EMBL" id="AMD92302.1"/>
    </source>
</evidence>
<accession>A0A0X8JP41</accession>
<dbReference type="InterPro" id="IPR016181">
    <property type="entry name" value="Acyl_CoA_acyltransferase"/>
</dbReference>
<keyword evidence="3" id="KW-1185">Reference proteome</keyword>
<sequence length="177" mass="19848">MTFDSFRTTHLLARPATPADEGSVLAVYAGNEPLLRLLDRESEAREMTSKFLHGENLPPSGRPELLHNLTLCIPSTPGVAGLLSLYIGYPQVRTLYIGELFLHPSVQGRGLGREVCLRLEELCRKASLRRIRVGVALRNWNALRFWIKLGFLDVTGMSGDRVFAPDAYAFLELQRKL</sequence>
<dbReference type="Gene3D" id="3.40.630.30">
    <property type="match status" value="1"/>
</dbReference>
<dbReference type="CDD" id="cd04301">
    <property type="entry name" value="NAT_SF"/>
    <property type="match status" value="1"/>
</dbReference>
<dbReference type="PROSITE" id="PS51186">
    <property type="entry name" value="GNAT"/>
    <property type="match status" value="1"/>
</dbReference>
<dbReference type="Pfam" id="PF00583">
    <property type="entry name" value="Acetyltransf_1"/>
    <property type="match status" value="1"/>
</dbReference>
<dbReference type="STRING" id="888061.AXF15_03710"/>
<dbReference type="OrthoDB" id="6692778at2"/>
<proteinExistence type="predicted"/>
<protein>
    <recommendedName>
        <fullName evidence="1">N-acetyltransferase domain-containing protein</fullName>
    </recommendedName>
</protein>
<reference evidence="3" key="1">
    <citation type="submission" date="2016-02" db="EMBL/GenBank/DDBJ databases">
        <authorList>
            <person name="Holder M.E."/>
            <person name="Ajami N.J."/>
            <person name="Petrosino J.F."/>
        </authorList>
    </citation>
    <scope>NUCLEOTIDE SEQUENCE [LARGE SCALE GENOMIC DNA]</scope>
    <source>
        <strain evidence="3">DSM 12838</strain>
    </source>
</reference>
<dbReference type="InterPro" id="IPR000182">
    <property type="entry name" value="GNAT_dom"/>
</dbReference>
<evidence type="ECO:0000259" key="1">
    <source>
        <dbReference type="PROSITE" id="PS51186"/>
    </source>
</evidence>
<evidence type="ECO:0000313" key="3">
    <source>
        <dbReference type="Proteomes" id="UP000063964"/>
    </source>
</evidence>
<name>A0A0X8JP41_9BACT</name>
<organism evidence="2 3">
    <name type="scientific">Desulfomicrobium orale DSM 12838</name>
    <dbReference type="NCBI Taxonomy" id="888061"/>
    <lineage>
        <taxon>Bacteria</taxon>
        <taxon>Pseudomonadati</taxon>
        <taxon>Thermodesulfobacteriota</taxon>
        <taxon>Desulfovibrionia</taxon>
        <taxon>Desulfovibrionales</taxon>
        <taxon>Desulfomicrobiaceae</taxon>
        <taxon>Desulfomicrobium</taxon>
    </lineage>
</organism>
<gene>
    <name evidence="2" type="ORF">AXF15_03710</name>
</gene>
<dbReference type="RefSeq" id="WP_066603477.1">
    <property type="nucleotide sequence ID" value="NZ_CP014230.1"/>
</dbReference>
<dbReference type="SUPFAM" id="SSF55729">
    <property type="entry name" value="Acyl-CoA N-acyltransferases (Nat)"/>
    <property type="match status" value="1"/>
</dbReference>
<dbReference type="GO" id="GO:0016747">
    <property type="term" value="F:acyltransferase activity, transferring groups other than amino-acyl groups"/>
    <property type="evidence" value="ECO:0007669"/>
    <property type="project" value="InterPro"/>
</dbReference>
<dbReference type="KEGG" id="doa:AXF15_03710"/>
<dbReference type="Proteomes" id="UP000063964">
    <property type="component" value="Chromosome"/>
</dbReference>
<dbReference type="EMBL" id="CP014230">
    <property type="protein sequence ID" value="AMD92302.1"/>
    <property type="molecule type" value="Genomic_DNA"/>
</dbReference>
<feature type="domain" description="N-acetyltransferase" evidence="1">
    <location>
        <begin position="11"/>
        <end position="177"/>
    </location>
</feature>